<dbReference type="InterPro" id="IPR005301">
    <property type="entry name" value="MOB_kinase_act_fam"/>
</dbReference>
<dbReference type="Proteomes" id="UP000799302">
    <property type="component" value="Unassembled WGS sequence"/>
</dbReference>
<organism evidence="3 4">
    <name type="scientific">Microthyrium microscopicum</name>
    <dbReference type="NCBI Taxonomy" id="703497"/>
    <lineage>
        <taxon>Eukaryota</taxon>
        <taxon>Fungi</taxon>
        <taxon>Dikarya</taxon>
        <taxon>Ascomycota</taxon>
        <taxon>Pezizomycotina</taxon>
        <taxon>Dothideomycetes</taxon>
        <taxon>Dothideomycetes incertae sedis</taxon>
        <taxon>Microthyriales</taxon>
        <taxon>Microthyriaceae</taxon>
        <taxon>Microthyrium</taxon>
    </lineage>
</organism>
<feature type="region of interest" description="Disordered" evidence="2">
    <location>
        <begin position="1"/>
        <end position="75"/>
    </location>
</feature>
<feature type="compositionally biased region" description="Polar residues" evidence="2">
    <location>
        <begin position="1"/>
        <end position="38"/>
    </location>
</feature>
<dbReference type="OrthoDB" id="10261121at2759"/>
<feature type="compositionally biased region" description="Polar residues" evidence="2">
    <location>
        <begin position="63"/>
        <end position="73"/>
    </location>
</feature>
<dbReference type="Gene3D" id="1.20.140.30">
    <property type="entry name" value="MOB kinase activator"/>
    <property type="match status" value="1"/>
</dbReference>
<evidence type="ECO:0000313" key="4">
    <source>
        <dbReference type="Proteomes" id="UP000799302"/>
    </source>
</evidence>
<feature type="region of interest" description="Disordered" evidence="2">
    <location>
        <begin position="322"/>
        <end position="348"/>
    </location>
</feature>
<keyword evidence="1" id="KW-0479">Metal-binding</keyword>
<feature type="binding site" evidence="1">
    <location>
        <position position="143"/>
    </location>
    <ligand>
        <name>Zn(2+)</name>
        <dbReference type="ChEBI" id="CHEBI:29105"/>
    </ligand>
</feature>
<reference evidence="3" key="1">
    <citation type="journal article" date="2020" name="Stud. Mycol.">
        <title>101 Dothideomycetes genomes: a test case for predicting lifestyles and emergence of pathogens.</title>
        <authorList>
            <person name="Haridas S."/>
            <person name="Albert R."/>
            <person name="Binder M."/>
            <person name="Bloem J."/>
            <person name="Labutti K."/>
            <person name="Salamov A."/>
            <person name="Andreopoulos B."/>
            <person name="Baker S."/>
            <person name="Barry K."/>
            <person name="Bills G."/>
            <person name="Bluhm B."/>
            <person name="Cannon C."/>
            <person name="Castanera R."/>
            <person name="Culley D."/>
            <person name="Daum C."/>
            <person name="Ezra D."/>
            <person name="Gonzalez J."/>
            <person name="Henrissat B."/>
            <person name="Kuo A."/>
            <person name="Liang C."/>
            <person name="Lipzen A."/>
            <person name="Lutzoni F."/>
            <person name="Magnuson J."/>
            <person name="Mondo S."/>
            <person name="Nolan M."/>
            <person name="Ohm R."/>
            <person name="Pangilinan J."/>
            <person name="Park H.-J."/>
            <person name="Ramirez L."/>
            <person name="Alfaro M."/>
            <person name="Sun H."/>
            <person name="Tritt A."/>
            <person name="Yoshinaga Y."/>
            <person name="Zwiers L.-H."/>
            <person name="Turgeon B."/>
            <person name="Goodwin S."/>
            <person name="Spatafora J."/>
            <person name="Crous P."/>
            <person name="Grigoriev I."/>
        </authorList>
    </citation>
    <scope>NUCLEOTIDE SEQUENCE</scope>
    <source>
        <strain evidence="3">CBS 115976</strain>
    </source>
</reference>
<evidence type="ECO:0000313" key="3">
    <source>
        <dbReference type="EMBL" id="KAF2667510.1"/>
    </source>
</evidence>
<feature type="compositionally biased region" description="Pro residues" evidence="2">
    <location>
        <begin position="43"/>
        <end position="55"/>
    </location>
</feature>
<evidence type="ECO:0000256" key="2">
    <source>
        <dbReference type="SAM" id="MobiDB-lite"/>
    </source>
</evidence>
<sequence length="348" mass="38624">MASSFFSSVRQGFTRPGNKSPNPQQQAERGHVQMSNNQSPIPYTSPTPPAPPSPSVSPGIMSNPDQSAGNQARNPPYFFREKYSNLIVRGNLTTLAVLPKHVEKGEWLAHQVVEQYRLLDSMLQVIRVVDERTNRPICNPETCPTMSAAGHTYTWLNNQKQPVKIPACQYVQLVQTWVMGKISNPSLFPTDTTTPTNYSAGGVNTPTSSTPIAAGPTTIDASLNALSGRDWLGKTSGFPENFASDIKGIYRQMMRCYAHLYHGHWLTPFWDTNSYKELNTCFIHFINVGMTFDLITIKEMEPMWPLIDLWMKNGLLPNQNQEAEAAQAQAQAQAQIQSQGQQQAPAAA</sequence>
<feature type="binding site" evidence="1">
    <location>
        <position position="138"/>
    </location>
    <ligand>
        <name>Zn(2+)</name>
        <dbReference type="ChEBI" id="CHEBI:29105"/>
    </ligand>
</feature>
<dbReference type="SMART" id="SM01388">
    <property type="entry name" value="Mob1_phocein"/>
    <property type="match status" value="1"/>
</dbReference>
<feature type="binding site" evidence="1">
    <location>
        <position position="264"/>
    </location>
    <ligand>
        <name>Zn(2+)</name>
        <dbReference type="ChEBI" id="CHEBI:29105"/>
    </ligand>
</feature>
<dbReference type="Pfam" id="PF03637">
    <property type="entry name" value="Mob1_phocein"/>
    <property type="match status" value="2"/>
</dbReference>
<proteinExistence type="predicted"/>
<dbReference type="EMBL" id="MU004237">
    <property type="protein sequence ID" value="KAF2667510.1"/>
    <property type="molecule type" value="Genomic_DNA"/>
</dbReference>
<keyword evidence="4" id="KW-1185">Reference proteome</keyword>
<dbReference type="PANTHER" id="PTHR22599">
    <property type="entry name" value="MPS ONE BINDER KINASE ACTIVATOR-LIKE MOB"/>
    <property type="match status" value="1"/>
</dbReference>
<name>A0A6A6U6F1_9PEZI</name>
<evidence type="ECO:0000256" key="1">
    <source>
        <dbReference type="PIRSR" id="PIRSR605301-1"/>
    </source>
</evidence>
<accession>A0A6A6U6F1</accession>
<dbReference type="AlphaFoldDB" id="A0A6A6U6F1"/>
<feature type="binding site" evidence="1">
    <location>
        <position position="259"/>
    </location>
    <ligand>
        <name>Zn(2+)</name>
        <dbReference type="ChEBI" id="CHEBI:29105"/>
    </ligand>
</feature>
<protein>
    <submittedName>
        <fullName evidence="3">Mob1/phocein</fullName>
    </submittedName>
</protein>
<keyword evidence="1" id="KW-0862">Zinc</keyword>
<dbReference type="InterPro" id="IPR036703">
    <property type="entry name" value="MOB_kinase_act_sf"/>
</dbReference>
<dbReference type="SUPFAM" id="SSF101152">
    <property type="entry name" value="Mob1/phocein"/>
    <property type="match status" value="1"/>
</dbReference>
<gene>
    <name evidence="3" type="ORF">BT63DRAFT_426372</name>
</gene>